<proteinExistence type="inferred from homology"/>
<feature type="transmembrane region" description="Helical" evidence="8">
    <location>
        <begin position="368"/>
        <end position="387"/>
    </location>
</feature>
<dbReference type="InterPro" id="IPR004638">
    <property type="entry name" value="EmrB-like"/>
</dbReference>
<dbReference type="Proteomes" id="UP001363010">
    <property type="component" value="Unassembled WGS sequence"/>
</dbReference>
<evidence type="ECO:0000256" key="7">
    <source>
        <dbReference type="ARBA" id="ARBA00023136"/>
    </source>
</evidence>
<keyword evidence="7 8" id="KW-0472">Membrane</keyword>
<feature type="transmembrane region" description="Helical" evidence="8">
    <location>
        <begin position="236"/>
        <end position="258"/>
    </location>
</feature>
<organism evidence="10 11">
    <name type="scientific">Variovorax humicola</name>
    <dbReference type="NCBI Taxonomy" id="1769758"/>
    <lineage>
        <taxon>Bacteria</taxon>
        <taxon>Pseudomonadati</taxon>
        <taxon>Pseudomonadota</taxon>
        <taxon>Betaproteobacteria</taxon>
        <taxon>Burkholderiales</taxon>
        <taxon>Comamonadaceae</taxon>
        <taxon>Variovorax</taxon>
    </lineage>
</organism>
<feature type="transmembrane region" description="Helical" evidence="8">
    <location>
        <begin position="89"/>
        <end position="112"/>
    </location>
</feature>
<comment type="subcellular location">
    <subcellularLocation>
        <location evidence="1">Cell membrane</location>
        <topology evidence="1">Multi-pass membrane protein</topology>
    </subcellularLocation>
</comment>
<dbReference type="PROSITE" id="PS50850">
    <property type="entry name" value="MFS"/>
    <property type="match status" value="1"/>
</dbReference>
<protein>
    <submittedName>
        <fullName evidence="10">DHA2 family efflux MFS transporter permease subunit</fullName>
    </submittedName>
</protein>
<dbReference type="RefSeq" id="WP_340366855.1">
    <property type="nucleotide sequence ID" value="NZ_JBBKZV010000026.1"/>
</dbReference>
<evidence type="ECO:0000256" key="2">
    <source>
        <dbReference type="ARBA" id="ARBA00008537"/>
    </source>
</evidence>
<dbReference type="Gene3D" id="1.20.1720.10">
    <property type="entry name" value="Multidrug resistance protein D"/>
    <property type="match status" value="1"/>
</dbReference>
<keyword evidence="11" id="KW-1185">Reference proteome</keyword>
<comment type="similarity">
    <text evidence="2">Belongs to the major facilitator superfamily. EmrB family.</text>
</comment>
<evidence type="ECO:0000313" key="11">
    <source>
        <dbReference type="Proteomes" id="UP001363010"/>
    </source>
</evidence>
<dbReference type="PANTHER" id="PTHR42718">
    <property type="entry name" value="MAJOR FACILITATOR SUPERFAMILY MULTIDRUG TRANSPORTER MFSC"/>
    <property type="match status" value="1"/>
</dbReference>
<feature type="transmembrane region" description="Helical" evidence="8">
    <location>
        <begin position="311"/>
        <end position="332"/>
    </location>
</feature>
<gene>
    <name evidence="10" type="ORF">WKW80_27980</name>
</gene>
<feature type="transmembrane region" description="Helical" evidence="8">
    <location>
        <begin position="344"/>
        <end position="362"/>
    </location>
</feature>
<dbReference type="PANTHER" id="PTHR42718:SF9">
    <property type="entry name" value="MAJOR FACILITATOR SUPERFAMILY MULTIDRUG TRANSPORTER MFSC"/>
    <property type="match status" value="1"/>
</dbReference>
<dbReference type="Pfam" id="PF07690">
    <property type="entry name" value="MFS_1"/>
    <property type="match status" value="1"/>
</dbReference>
<reference evidence="10 11" key="1">
    <citation type="submission" date="2024-03" db="EMBL/GenBank/DDBJ databases">
        <title>Novel species of the genus Variovorax.</title>
        <authorList>
            <person name="Liu Q."/>
            <person name="Xin Y.-H."/>
        </authorList>
    </citation>
    <scope>NUCLEOTIDE SEQUENCE [LARGE SCALE GENOMIC DNA]</scope>
    <source>
        <strain evidence="10 11">KACC 18501</strain>
    </source>
</reference>
<keyword evidence="5 8" id="KW-0812">Transmembrane</keyword>
<evidence type="ECO:0000313" key="10">
    <source>
        <dbReference type="EMBL" id="MEJ8825827.1"/>
    </source>
</evidence>
<dbReference type="InterPro" id="IPR036259">
    <property type="entry name" value="MFS_trans_sf"/>
</dbReference>
<comment type="caution">
    <text evidence="10">The sequence shown here is derived from an EMBL/GenBank/DDBJ whole genome shotgun (WGS) entry which is preliminary data.</text>
</comment>
<dbReference type="NCBIfam" id="TIGR00711">
    <property type="entry name" value="efflux_EmrB"/>
    <property type="match status" value="1"/>
</dbReference>
<feature type="transmembrane region" description="Helical" evidence="8">
    <location>
        <begin position="148"/>
        <end position="169"/>
    </location>
</feature>
<evidence type="ECO:0000256" key="1">
    <source>
        <dbReference type="ARBA" id="ARBA00004651"/>
    </source>
</evidence>
<sequence>MSHAPHPAPRAEQPLQGGMLWLAAIVLAAANFIAVLDMTIANVSVPSIAGSLGISSSQGTWVITSYSVAEAIIVPLTGWVAGRFGAVRVFATAMMLFGACSALCGVSDSLGLLVLGRVLQGLSGGSLMPLSQTLLLRIFPKEKAPAAMALWAMTTLVAPVLGPILGGWLCDSFAWPLIFFINVPIALLVAPIAWRMLKRYEAPLLRAPIDTVGLALLIVFVSALQLMLDLGKEHDWFASTGICALAVVAAIGFAAFLIWEFTEKHPIVDLRVFRHRGFAAGVITISLGFGAMFGANVLTPLWLQSYMGYTATWAGLTTAWSGVLAVVCAPLAGKLIAKVDPRRLIFGGLLLLAMVMVVRTVATTDMTYWQIAIPLILMGIGLPFFFVPLTALTLGCVEEHETAAGAGLQNFLRTLSGAVATSAVTTMWENRTSALHAELVGTIDPMGATAKTLAESGMSGDQVRSMLDNLLQGQSVMLATNQIMWLVAAAFLLSAAVIWIAPRPTRSVDMTQAGH</sequence>
<dbReference type="Gene3D" id="1.20.1250.20">
    <property type="entry name" value="MFS general substrate transporter like domains"/>
    <property type="match status" value="1"/>
</dbReference>
<evidence type="ECO:0000256" key="6">
    <source>
        <dbReference type="ARBA" id="ARBA00022989"/>
    </source>
</evidence>
<feature type="transmembrane region" description="Helical" evidence="8">
    <location>
        <begin position="175"/>
        <end position="197"/>
    </location>
</feature>
<evidence type="ECO:0000256" key="3">
    <source>
        <dbReference type="ARBA" id="ARBA00022448"/>
    </source>
</evidence>
<dbReference type="InterPro" id="IPR011701">
    <property type="entry name" value="MFS"/>
</dbReference>
<dbReference type="EMBL" id="JBBKZV010000026">
    <property type="protein sequence ID" value="MEJ8825827.1"/>
    <property type="molecule type" value="Genomic_DNA"/>
</dbReference>
<feature type="transmembrane region" description="Helical" evidence="8">
    <location>
        <begin position="278"/>
        <end position="299"/>
    </location>
</feature>
<evidence type="ECO:0000256" key="5">
    <source>
        <dbReference type="ARBA" id="ARBA00022692"/>
    </source>
</evidence>
<evidence type="ECO:0000256" key="4">
    <source>
        <dbReference type="ARBA" id="ARBA00022475"/>
    </source>
</evidence>
<dbReference type="SUPFAM" id="SSF103473">
    <property type="entry name" value="MFS general substrate transporter"/>
    <property type="match status" value="1"/>
</dbReference>
<keyword evidence="4" id="KW-1003">Cell membrane</keyword>
<evidence type="ECO:0000259" key="9">
    <source>
        <dbReference type="PROSITE" id="PS50850"/>
    </source>
</evidence>
<dbReference type="InterPro" id="IPR020846">
    <property type="entry name" value="MFS_dom"/>
</dbReference>
<feature type="transmembrane region" description="Helical" evidence="8">
    <location>
        <begin position="209"/>
        <end position="230"/>
    </location>
</feature>
<keyword evidence="6 8" id="KW-1133">Transmembrane helix</keyword>
<feature type="transmembrane region" description="Helical" evidence="8">
    <location>
        <begin position="61"/>
        <end position="82"/>
    </location>
</feature>
<keyword evidence="3" id="KW-0813">Transport</keyword>
<accession>A0ABU8W6Z0</accession>
<feature type="transmembrane region" description="Helical" evidence="8">
    <location>
        <begin position="20"/>
        <end position="41"/>
    </location>
</feature>
<feature type="transmembrane region" description="Helical" evidence="8">
    <location>
        <begin position="118"/>
        <end position="136"/>
    </location>
</feature>
<feature type="transmembrane region" description="Helical" evidence="8">
    <location>
        <begin position="483"/>
        <end position="501"/>
    </location>
</feature>
<dbReference type="CDD" id="cd17503">
    <property type="entry name" value="MFS_LmrB_MDR_like"/>
    <property type="match status" value="1"/>
</dbReference>
<evidence type="ECO:0000256" key="8">
    <source>
        <dbReference type="SAM" id="Phobius"/>
    </source>
</evidence>
<feature type="domain" description="Major facilitator superfamily (MFS) profile" evidence="9">
    <location>
        <begin position="23"/>
        <end position="506"/>
    </location>
</feature>
<name>A0ABU8W6Z0_9BURK</name>